<name>A0A499V5S6_9ACTN</name>
<evidence type="ECO:0000313" key="1">
    <source>
        <dbReference type="EMBL" id="BBJ41487.1"/>
    </source>
</evidence>
<reference evidence="1 2" key="1">
    <citation type="journal article" date="2020" name="Int. J. Syst. Evol. Microbiol.">
        <title>Reclassification of Streptomyces castelarensis and Streptomyces sporoclivatus as later heterotypic synonyms of Streptomyces antimycoticus.</title>
        <authorList>
            <person name="Komaki H."/>
            <person name="Tamura T."/>
        </authorList>
    </citation>
    <scope>NUCLEOTIDE SEQUENCE [LARGE SCALE GENOMIC DNA]</scope>
    <source>
        <strain evidence="1 2">NBRC 100767</strain>
    </source>
</reference>
<proteinExistence type="predicted"/>
<sequence>MRLTVRLLAVLRLPVLRLTVRLLARARLLRVAVAAGARRGRLRRGGRCRRGGGGVCGG</sequence>
<accession>A0A499V5S6</accession>
<protein>
    <submittedName>
        <fullName evidence="1">Uncharacterized protein</fullName>
    </submittedName>
</protein>
<dbReference type="Proteomes" id="UP000463951">
    <property type="component" value="Chromosome"/>
</dbReference>
<dbReference type="AlphaFoldDB" id="A0A499V5S6"/>
<gene>
    <name evidence="1" type="ORF">SSPO_042050</name>
</gene>
<evidence type="ECO:0000313" key="2">
    <source>
        <dbReference type="Proteomes" id="UP000463951"/>
    </source>
</evidence>
<organism evidence="1 2">
    <name type="scientific">Streptomyces antimycoticus</name>
    <dbReference type="NCBI Taxonomy" id="68175"/>
    <lineage>
        <taxon>Bacteria</taxon>
        <taxon>Bacillati</taxon>
        <taxon>Actinomycetota</taxon>
        <taxon>Actinomycetes</taxon>
        <taxon>Kitasatosporales</taxon>
        <taxon>Streptomycetaceae</taxon>
        <taxon>Streptomyces</taxon>
        <taxon>Streptomyces violaceusniger group</taxon>
    </lineage>
</organism>
<dbReference type="EMBL" id="AP019620">
    <property type="protein sequence ID" value="BBJ41487.1"/>
    <property type="molecule type" value="Genomic_DNA"/>
</dbReference>